<evidence type="ECO:0000256" key="1">
    <source>
        <dbReference type="SAM" id="Coils"/>
    </source>
</evidence>
<feature type="non-terminal residue" evidence="3">
    <location>
        <position position="1"/>
    </location>
</feature>
<comment type="caution">
    <text evidence="3">The sequence shown here is derived from an EMBL/GenBank/DDBJ whole genome shotgun (WGS) entry which is preliminary data.</text>
</comment>
<feature type="coiled-coil region" evidence="1">
    <location>
        <begin position="42"/>
        <end position="76"/>
    </location>
</feature>
<sequence>CGTHFIRAVVLEKGMLKFLQILLWYISDCENLFRDKLGAKRKEDFKKELAAKRRQITQAQRRMEELDRLFKRLYEDNISGKINDSRFEKLSADYENEQAELTEKIAAFGAGDYPAGEEADSIEQFILRTKKYPNLQELTPAVLHDLVNRVYVSAPDKSSGQRVQDVHISLACIGFLPESIIAEMLTHASKSRTA</sequence>
<dbReference type="AlphaFoldDB" id="K1U7E7"/>
<reference evidence="3" key="1">
    <citation type="journal article" date="2013" name="Environ. Microbiol.">
        <title>Microbiota from the distal guts of lean and obese adolescents exhibit partial functional redundancy besides clear differences in community structure.</title>
        <authorList>
            <person name="Ferrer M."/>
            <person name="Ruiz A."/>
            <person name="Lanza F."/>
            <person name="Haange S.B."/>
            <person name="Oberbach A."/>
            <person name="Till H."/>
            <person name="Bargiela R."/>
            <person name="Campoy C."/>
            <person name="Segura M.T."/>
            <person name="Richter M."/>
            <person name="von Bergen M."/>
            <person name="Seifert J."/>
            <person name="Suarez A."/>
        </authorList>
    </citation>
    <scope>NUCLEOTIDE SEQUENCE</scope>
</reference>
<dbReference type="EMBL" id="AJWY01000432">
    <property type="protein sequence ID" value="EKC81187.1"/>
    <property type="molecule type" value="Genomic_DNA"/>
</dbReference>
<proteinExistence type="predicted"/>
<protein>
    <submittedName>
        <fullName evidence="3">TnpX site-specific recombinase</fullName>
    </submittedName>
</protein>
<dbReference type="InterPro" id="IPR025378">
    <property type="entry name" value="DUF4368"/>
</dbReference>
<dbReference type="Pfam" id="PF14287">
    <property type="entry name" value="DUF4368"/>
    <property type="match status" value="1"/>
</dbReference>
<accession>K1U7E7</accession>
<gene>
    <name evidence="3" type="ORF">LEA_00605</name>
</gene>
<keyword evidence="1" id="KW-0175">Coiled coil</keyword>
<name>K1U7E7_9ZZZZ</name>
<evidence type="ECO:0000313" key="3">
    <source>
        <dbReference type="EMBL" id="EKC81187.1"/>
    </source>
</evidence>
<evidence type="ECO:0000259" key="2">
    <source>
        <dbReference type="Pfam" id="PF14287"/>
    </source>
</evidence>
<feature type="domain" description="DUF4368" evidence="2">
    <location>
        <begin position="117"/>
        <end position="174"/>
    </location>
</feature>
<organism evidence="3">
    <name type="scientific">human gut metagenome</name>
    <dbReference type="NCBI Taxonomy" id="408170"/>
    <lineage>
        <taxon>unclassified sequences</taxon>
        <taxon>metagenomes</taxon>
        <taxon>organismal metagenomes</taxon>
    </lineage>
</organism>